<gene>
    <name evidence="3" type="ORF">HRI_004697400</name>
</gene>
<dbReference type="SUPFAM" id="SSF48403">
    <property type="entry name" value="Ankyrin repeat"/>
    <property type="match status" value="1"/>
</dbReference>
<evidence type="ECO:0000313" key="4">
    <source>
        <dbReference type="Proteomes" id="UP001165190"/>
    </source>
</evidence>
<evidence type="ECO:0000256" key="1">
    <source>
        <dbReference type="PROSITE-ProRule" id="PRU00023"/>
    </source>
</evidence>
<dbReference type="Pfam" id="PF00023">
    <property type="entry name" value="Ank"/>
    <property type="match status" value="1"/>
</dbReference>
<feature type="region of interest" description="Disordered" evidence="2">
    <location>
        <begin position="70"/>
        <end position="89"/>
    </location>
</feature>
<sequence>MAGQKYIDFLRAIKSGSVQKLNQLTGDKEANILDITTQEGNTALHMAARLGHKHLVEDIIKQRPSLTFKINHKGETPGSATSWTSSSMR</sequence>
<dbReference type="OrthoDB" id="1925304at2759"/>
<dbReference type="InterPro" id="IPR002110">
    <property type="entry name" value="Ankyrin_rpt"/>
</dbReference>
<reference evidence="3" key="1">
    <citation type="submission" date="2023-05" db="EMBL/GenBank/DDBJ databases">
        <title>Genome and transcriptome analyses reveal genes involved in the formation of fine ridges on petal epidermal cells in Hibiscus trionum.</title>
        <authorList>
            <person name="Koshimizu S."/>
            <person name="Masuda S."/>
            <person name="Ishii T."/>
            <person name="Shirasu K."/>
            <person name="Hoshino A."/>
            <person name="Arita M."/>
        </authorList>
    </citation>
    <scope>NUCLEOTIDE SEQUENCE</scope>
    <source>
        <strain evidence="3">Hamamatsu line</strain>
    </source>
</reference>
<dbReference type="PROSITE" id="PS50297">
    <property type="entry name" value="ANK_REP_REGION"/>
    <property type="match status" value="1"/>
</dbReference>
<dbReference type="Proteomes" id="UP001165190">
    <property type="component" value="Unassembled WGS sequence"/>
</dbReference>
<dbReference type="Gene3D" id="1.25.40.20">
    <property type="entry name" value="Ankyrin repeat-containing domain"/>
    <property type="match status" value="1"/>
</dbReference>
<evidence type="ECO:0000256" key="2">
    <source>
        <dbReference type="SAM" id="MobiDB-lite"/>
    </source>
</evidence>
<name>A0A9W7J8K9_HIBTR</name>
<keyword evidence="4" id="KW-1185">Reference proteome</keyword>
<keyword evidence="1" id="KW-0040">ANK repeat</keyword>
<accession>A0A9W7J8K9</accession>
<feature type="repeat" description="ANK" evidence="1">
    <location>
        <begin position="39"/>
        <end position="71"/>
    </location>
</feature>
<dbReference type="EMBL" id="BSYR01000056">
    <property type="protein sequence ID" value="GMJ10282.1"/>
    <property type="molecule type" value="Genomic_DNA"/>
</dbReference>
<organism evidence="3 4">
    <name type="scientific">Hibiscus trionum</name>
    <name type="common">Flower of an hour</name>
    <dbReference type="NCBI Taxonomy" id="183268"/>
    <lineage>
        <taxon>Eukaryota</taxon>
        <taxon>Viridiplantae</taxon>
        <taxon>Streptophyta</taxon>
        <taxon>Embryophyta</taxon>
        <taxon>Tracheophyta</taxon>
        <taxon>Spermatophyta</taxon>
        <taxon>Magnoliopsida</taxon>
        <taxon>eudicotyledons</taxon>
        <taxon>Gunneridae</taxon>
        <taxon>Pentapetalae</taxon>
        <taxon>rosids</taxon>
        <taxon>malvids</taxon>
        <taxon>Malvales</taxon>
        <taxon>Malvaceae</taxon>
        <taxon>Malvoideae</taxon>
        <taxon>Hibiscus</taxon>
    </lineage>
</organism>
<feature type="compositionally biased region" description="Polar residues" evidence="2">
    <location>
        <begin position="78"/>
        <end position="89"/>
    </location>
</feature>
<proteinExistence type="predicted"/>
<comment type="caution">
    <text evidence="3">The sequence shown here is derived from an EMBL/GenBank/DDBJ whole genome shotgun (WGS) entry which is preliminary data.</text>
</comment>
<dbReference type="InterPro" id="IPR036770">
    <property type="entry name" value="Ankyrin_rpt-contain_sf"/>
</dbReference>
<protein>
    <submittedName>
        <fullName evidence="3">Uncharacterized protein</fullName>
    </submittedName>
</protein>
<dbReference type="AlphaFoldDB" id="A0A9W7J8K9"/>
<dbReference type="PROSITE" id="PS50088">
    <property type="entry name" value="ANK_REPEAT"/>
    <property type="match status" value="1"/>
</dbReference>
<evidence type="ECO:0000313" key="3">
    <source>
        <dbReference type="EMBL" id="GMJ10282.1"/>
    </source>
</evidence>